<sequence length="313" mass="32281">MTLHQLKPHFPWITLLALVAVVGVAHPNFLLPANLISMVADIMPLFIMALGMTFAIYIGGIDLSSQSVANMTTVLATIALPGLGLGAALVCILAGLTMGAVSGFVTTRLLVPSFVSTLAVGGIAYSVAQYLSGQRALYMDVTLRDASFGWMIGSSFGIPHEIVVGAALLALTWFLQSRTVFGRALKAVGAGEPAAAASGLPVRRIKVLAFALSGMLAAIAGLLFSAKLSGGSPTLANGFLLPAIVAVLVGGTPLTGGVGGVINTLIGTLIVAVIRSSMLYFEVDATMQQMVFGIILIVAIAATIDRSKMRIVK</sequence>
<evidence type="ECO:0000256" key="1">
    <source>
        <dbReference type="ARBA" id="ARBA00004651"/>
    </source>
</evidence>
<dbReference type="OrthoDB" id="7284468at2"/>
<organism evidence="7 8">
    <name type="scientific">Salipiger marinus</name>
    <dbReference type="NCBI Taxonomy" id="555512"/>
    <lineage>
        <taxon>Bacteria</taxon>
        <taxon>Pseudomonadati</taxon>
        <taxon>Pseudomonadota</taxon>
        <taxon>Alphaproteobacteria</taxon>
        <taxon>Rhodobacterales</taxon>
        <taxon>Roseobacteraceae</taxon>
        <taxon>Salipiger</taxon>
    </lineage>
</organism>
<keyword evidence="5 6" id="KW-0472">Membrane</keyword>
<dbReference type="STRING" id="555512.SAMN04487993_1005243"/>
<feature type="transmembrane region" description="Helical" evidence="6">
    <location>
        <begin position="42"/>
        <end position="61"/>
    </location>
</feature>
<evidence type="ECO:0000313" key="7">
    <source>
        <dbReference type="EMBL" id="SDI49897.1"/>
    </source>
</evidence>
<keyword evidence="4 6" id="KW-1133">Transmembrane helix</keyword>
<evidence type="ECO:0000256" key="6">
    <source>
        <dbReference type="SAM" id="Phobius"/>
    </source>
</evidence>
<name>A0A1G8L2U5_9RHOB</name>
<keyword evidence="2" id="KW-1003">Cell membrane</keyword>
<proteinExistence type="predicted"/>
<feature type="transmembrane region" description="Helical" evidence="6">
    <location>
        <begin position="148"/>
        <end position="175"/>
    </location>
</feature>
<dbReference type="GO" id="GO:0022857">
    <property type="term" value="F:transmembrane transporter activity"/>
    <property type="evidence" value="ECO:0007669"/>
    <property type="project" value="InterPro"/>
</dbReference>
<dbReference type="EMBL" id="FNEJ01000005">
    <property type="protein sequence ID" value="SDI49897.1"/>
    <property type="molecule type" value="Genomic_DNA"/>
</dbReference>
<dbReference type="Proteomes" id="UP000199093">
    <property type="component" value="Unassembled WGS sequence"/>
</dbReference>
<dbReference type="InterPro" id="IPR001851">
    <property type="entry name" value="ABC_transp_permease"/>
</dbReference>
<dbReference type="CDD" id="cd06579">
    <property type="entry name" value="TM_PBP1_transp_AraH_like"/>
    <property type="match status" value="1"/>
</dbReference>
<keyword evidence="3 6" id="KW-0812">Transmembrane</keyword>
<feature type="transmembrane region" description="Helical" evidence="6">
    <location>
        <begin position="109"/>
        <end position="128"/>
    </location>
</feature>
<feature type="transmembrane region" description="Helical" evidence="6">
    <location>
        <begin position="12"/>
        <end position="30"/>
    </location>
</feature>
<evidence type="ECO:0000256" key="5">
    <source>
        <dbReference type="ARBA" id="ARBA00023136"/>
    </source>
</evidence>
<dbReference type="PANTHER" id="PTHR32196">
    <property type="entry name" value="ABC TRANSPORTER PERMEASE PROTEIN YPHD-RELATED-RELATED"/>
    <property type="match status" value="1"/>
</dbReference>
<feature type="transmembrane region" description="Helical" evidence="6">
    <location>
        <begin position="261"/>
        <end position="281"/>
    </location>
</feature>
<feature type="transmembrane region" description="Helical" evidence="6">
    <location>
        <begin position="287"/>
        <end position="304"/>
    </location>
</feature>
<comment type="subcellular location">
    <subcellularLocation>
        <location evidence="1">Cell membrane</location>
        <topology evidence="1">Multi-pass membrane protein</topology>
    </subcellularLocation>
</comment>
<dbReference type="PANTHER" id="PTHR32196:SF72">
    <property type="entry name" value="RIBOSE IMPORT PERMEASE PROTEIN RBSC"/>
    <property type="match status" value="1"/>
</dbReference>
<accession>A0A1G8L2U5</accession>
<dbReference type="Pfam" id="PF02653">
    <property type="entry name" value="BPD_transp_2"/>
    <property type="match status" value="1"/>
</dbReference>
<dbReference type="GO" id="GO:0005886">
    <property type="term" value="C:plasma membrane"/>
    <property type="evidence" value="ECO:0007669"/>
    <property type="project" value="UniProtKB-SubCell"/>
</dbReference>
<reference evidence="7 8" key="1">
    <citation type="submission" date="2016-10" db="EMBL/GenBank/DDBJ databases">
        <authorList>
            <person name="de Groot N.N."/>
        </authorList>
    </citation>
    <scope>NUCLEOTIDE SEQUENCE [LARGE SCALE GENOMIC DNA]</scope>
    <source>
        <strain evidence="7 8">DSM 26424</strain>
    </source>
</reference>
<protein>
    <submittedName>
        <fullName evidence="7">Ribose transport system permease protein</fullName>
    </submittedName>
</protein>
<evidence type="ECO:0000256" key="3">
    <source>
        <dbReference type="ARBA" id="ARBA00022692"/>
    </source>
</evidence>
<feature type="transmembrane region" description="Helical" evidence="6">
    <location>
        <begin position="73"/>
        <end position="97"/>
    </location>
</feature>
<feature type="transmembrane region" description="Helical" evidence="6">
    <location>
        <begin position="234"/>
        <end position="254"/>
    </location>
</feature>
<keyword evidence="8" id="KW-1185">Reference proteome</keyword>
<gene>
    <name evidence="7" type="ORF">SAMN04487993_1005243</name>
</gene>
<evidence type="ECO:0000256" key="2">
    <source>
        <dbReference type="ARBA" id="ARBA00022475"/>
    </source>
</evidence>
<evidence type="ECO:0000256" key="4">
    <source>
        <dbReference type="ARBA" id="ARBA00022989"/>
    </source>
</evidence>
<evidence type="ECO:0000313" key="8">
    <source>
        <dbReference type="Proteomes" id="UP000199093"/>
    </source>
</evidence>
<dbReference type="AlphaFoldDB" id="A0A1G8L2U5"/>
<dbReference type="RefSeq" id="WP_089845633.1">
    <property type="nucleotide sequence ID" value="NZ_FNEJ01000005.1"/>
</dbReference>
<feature type="transmembrane region" description="Helical" evidence="6">
    <location>
        <begin position="207"/>
        <end position="228"/>
    </location>
</feature>